<dbReference type="SUPFAM" id="SSF57845">
    <property type="entry name" value="B-box zinc-binding domain"/>
    <property type="match status" value="1"/>
</dbReference>
<evidence type="ECO:0000313" key="5">
    <source>
        <dbReference type="Proteomes" id="UP000518266"/>
    </source>
</evidence>
<proteinExistence type="predicted"/>
<dbReference type="InterPro" id="IPR000315">
    <property type="entry name" value="Znf_B-box"/>
</dbReference>
<dbReference type="Pfam" id="PF00643">
    <property type="entry name" value="zf-B_box"/>
    <property type="match status" value="1"/>
</dbReference>
<evidence type="ECO:0000313" key="4">
    <source>
        <dbReference type="EMBL" id="KAF3848760.1"/>
    </source>
</evidence>
<keyword evidence="1" id="KW-0863">Zinc-finger</keyword>
<organism evidence="4 5">
    <name type="scientific">Dissostichus mawsoni</name>
    <name type="common">Antarctic cod</name>
    <dbReference type="NCBI Taxonomy" id="36200"/>
    <lineage>
        <taxon>Eukaryota</taxon>
        <taxon>Metazoa</taxon>
        <taxon>Chordata</taxon>
        <taxon>Craniata</taxon>
        <taxon>Vertebrata</taxon>
        <taxon>Euteleostomi</taxon>
        <taxon>Actinopterygii</taxon>
        <taxon>Neopterygii</taxon>
        <taxon>Teleostei</taxon>
        <taxon>Neoteleostei</taxon>
        <taxon>Acanthomorphata</taxon>
        <taxon>Eupercaria</taxon>
        <taxon>Perciformes</taxon>
        <taxon>Notothenioidei</taxon>
        <taxon>Nototheniidae</taxon>
        <taxon>Dissostichus</taxon>
    </lineage>
</organism>
<evidence type="ECO:0000259" key="3">
    <source>
        <dbReference type="Pfam" id="PF00643"/>
    </source>
</evidence>
<gene>
    <name evidence="4" type="ORF">F7725_015257</name>
</gene>
<evidence type="ECO:0000256" key="2">
    <source>
        <dbReference type="ARBA" id="ARBA00022833"/>
    </source>
</evidence>
<sequence>MEIFCLTDQQVICSLCLNDEHKEHDIVSAAAEMSKKKKELGVSRQNIQQRIQNKRKVKVLQQEVEAINLSADKAVRESESTCTELSISLRKKL</sequence>
<name>A0A7J5YHA1_DISMA</name>
<feature type="domain" description="B box-type" evidence="3">
    <location>
        <begin position="2"/>
        <end position="28"/>
    </location>
</feature>
<comment type="caution">
    <text evidence="4">The sequence shown here is derived from an EMBL/GenBank/DDBJ whole genome shotgun (WGS) entry which is preliminary data.</text>
</comment>
<dbReference type="CDD" id="cd19769">
    <property type="entry name" value="Bbox2_TRIM16-like"/>
    <property type="match status" value="1"/>
</dbReference>
<reference evidence="4 5" key="1">
    <citation type="submission" date="2020-03" db="EMBL/GenBank/DDBJ databases">
        <title>Dissostichus mawsoni Genome sequencing and assembly.</title>
        <authorList>
            <person name="Park H."/>
        </authorList>
    </citation>
    <scope>NUCLEOTIDE SEQUENCE [LARGE SCALE GENOMIC DNA]</scope>
    <source>
        <strain evidence="4">DM0001</strain>
        <tissue evidence="4">Muscle</tissue>
    </source>
</reference>
<accession>A0A7J5YHA1</accession>
<dbReference type="GO" id="GO:0008270">
    <property type="term" value="F:zinc ion binding"/>
    <property type="evidence" value="ECO:0007669"/>
    <property type="project" value="UniProtKB-KW"/>
</dbReference>
<keyword evidence="2" id="KW-0862">Zinc</keyword>
<evidence type="ECO:0000256" key="1">
    <source>
        <dbReference type="ARBA" id="ARBA00022771"/>
    </source>
</evidence>
<dbReference type="EMBL" id="JAAKFY010000012">
    <property type="protein sequence ID" value="KAF3848760.1"/>
    <property type="molecule type" value="Genomic_DNA"/>
</dbReference>
<dbReference type="Gene3D" id="3.30.160.60">
    <property type="entry name" value="Classic Zinc Finger"/>
    <property type="match status" value="1"/>
</dbReference>
<dbReference type="Proteomes" id="UP000518266">
    <property type="component" value="Unassembled WGS sequence"/>
</dbReference>
<dbReference type="OrthoDB" id="6105938at2759"/>
<keyword evidence="5" id="KW-1185">Reference proteome</keyword>
<protein>
    <recommendedName>
        <fullName evidence="3">B box-type domain-containing protein</fullName>
    </recommendedName>
</protein>
<dbReference type="AlphaFoldDB" id="A0A7J5YHA1"/>
<keyword evidence="1" id="KW-0479">Metal-binding</keyword>